<dbReference type="PANTHER" id="PTHR44196:SF1">
    <property type="entry name" value="DEHYDROGENASE_REDUCTASE SDR FAMILY MEMBER 7B"/>
    <property type="match status" value="1"/>
</dbReference>
<keyword evidence="5" id="KW-1185">Reference proteome</keyword>
<name>A0A0U3MP20_9BURK</name>
<dbReference type="InterPro" id="IPR002347">
    <property type="entry name" value="SDR_fam"/>
</dbReference>
<dbReference type="GO" id="GO:0016020">
    <property type="term" value="C:membrane"/>
    <property type="evidence" value="ECO:0007669"/>
    <property type="project" value="TreeGrafter"/>
</dbReference>
<dbReference type="InterPro" id="IPR036291">
    <property type="entry name" value="NAD(P)-bd_dom_sf"/>
</dbReference>
<reference evidence="4 5" key="1">
    <citation type="submission" date="2015-12" db="EMBL/GenBank/DDBJ databases">
        <title>Complete genome of Roseateles depolymerans KCTC 42856.</title>
        <authorList>
            <person name="Kim K.M."/>
        </authorList>
    </citation>
    <scope>NUCLEOTIDE SEQUENCE [LARGE SCALE GENOMIC DNA]</scope>
    <source>
        <strain evidence="4 5">KCTC 42856</strain>
    </source>
</reference>
<evidence type="ECO:0000256" key="2">
    <source>
        <dbReference type="ARBA" id="ARBA00023002"/>
    </source>
</evidence>
<dbReference type="NCBIfam" id="NF005437">
    <property type="entry name" value="PRK07024.1"/>
    <property type="match status" value="1"/>
</dbReference>
<organism evidence="4 5">
    <name type="scientific">Roseateles depolymerans</name>
    <dbReference type="NCBI Taxonomy" id="76731"/>
    <lineage>
        <taxon>Bacteria</taxon>
        <taxon>Pseudomonadati</taxon>
        <taxon>Pseudomonadota</taxon>
        <taxon>Betaproteobacteria</taxon>
        <taxon>Burkholderiales</taxon>
        <taxon>Sphaerotilaceae</taxon>
        <taxon>Roseateles</taxon>
    </lineage>
</organism>
<evidence type="ECO:0000256" key="3">
    <source>
        <dbReference type="RuleBase" id="RU000363"/>
    </source>
</evidence>
<dbReference type="AlphaFoldDB" id="A0A0U3MP20"/>
<dbReference type="PATRIC" id="fig|76731.3.peg.4944"/>
<proteinExistence type="inferred from homology"/>
<gene>
    <name evidence="4" type="ORF">RD2015_4825</name>
</gene>
<evidence type="ECO:0000313" key="4">
    <source>
        <dbReference type="EMBL" id="ALV09260.1"/>
    </source>
</evidence>
<dbReference type="GO" id="GO:0016491">
    <property type="term" value="F:oxidoreductase activity"/>
    <property type="evidence" value="ECO:0007669"/>
    <property type="project" value="UniProtKB-KW"/>
</dbReference>
<dbReference type="Proteomes" id="UP000060699">
    <property type="component" value="Chromosome"/>
</dbReference>
<protein>
    <submittedName>
        <fullName evidence="4">Short-chain dehydrogenase</fullName>
    </submittedName>
</protein>
<dbReference type="EMBL" id="CP013729">
    <property type="protein sequence ID" value="ALV09260.1"/>
    <property type="molecule type" value="Genomic_DNA"/>
</dbReference>
<sequence length="257" mass="28059">MSRLVYITGASSGIGQALALQYYRQGWSLALVARRVEELTAWAQSQSLDPARWRVYRADVSDIADITATGRRCIAEQGLPDVVIANAGISIGVDTAIEADLEVMQRIYATNNLGMAATFQPFITPMRQRRSGTLVGIASVAGIRGLPGHGAYSSSKAAVFAYCESLRGECRPDGVQVVTIAPGYIDTPLTRKNRYRMPFLMQPEAFAAKAFDAIAAGARVRFIPWQMGVVARVMRVLPGALFDRVLAGRPRKHRENE</sequence>
<dbReference type="PRINTS" id="PR00080">
    <property type="entry name" value="SDRFAMILY"/>
</dbReference>
<dbReference type="PANTHER" id="PTHR44196">
    <property type="entry name" value="DEHYDROGENASE/REDUCTASE SDR FAMILY MEMBER 7B"/>
    <property type="match status" value="1"/>
</dbReference>
<dbReference type="PRINTS" id="PR00081">
    <property type="entry name" value="GDHRDH"/>
</dbReference>
<dbReference type="STRING" id="76731.RD2015_4825"/>
<evidence type="ECO:0000313" key="5">
    <source>
        <dbReference type="Proteomes" id="UP000060699"/>
    </source>
</evidence>
<dbReference type="Pfam" id="PF00106">
    <property type="entry name" value="adh_short"/>
    <property type="match status" value="1"/>
</dbReference>
<dbReference type="OrthoDB" id="9797538at2"/>
<dbReference type="InterPro" id="IPR020904">
    <property type="entry name" value="Sc_DH/Rdtase_CS"/>
</dbReference>
<evidence type="ECO:0000256" key="1">
    <source>
        <dbReference type="ARBA" id="ARBA00006484"/>
    </source>
</evidence>
<comment type="similarity">
    <text evidence="1 3">Belongs to the short-chain dehydrogenases/reductases (SDR) family.</text>
</comment>
<dbReference type="SUPFAM" id="SSF51735">
    <property type="entry name" value="NAD(P)-binding Rossmann-fold domains"/>
    <property type="match status" value="1"/>
</dbReference>
<dbReference type="RefSeq" id="WP_058937065.1">
    <property type="nucleotide sequence ID" value="NZ_CP013729.1"/>
</dbReference>
<dbReference type="Gene3D" id="3.40.50.720">
    <property type="entry name" value="NAD(P)-binding Rossmann-like Domain"/>
    <property type="match status" value="1"/>
</dbReference>
<accession>A0A0U3MP20</accession>
<keyword evidence="2" id="KW-0560">Oxidoreductase</keyword>
<dbReference type="KEGG" id="rdp:RD2015_4825"/>
<dbReference type="PROSITE" id="PS00061">
    <property type="entry name" value="ADH_SHORT"/>
    <property type="match status" value="1"/>
</dbReference>